<dbReference type="FunFam" id="3.30.1330.90:FF:000006">
    <property type="entry name" value="L-serine ammonia-lyase"/>
    <property type="match status" value="1"/>
</dbReference>
<dbReference type="InterPro" id="IPR005131">
    <property type="entry name" value="Ser_deHydtase_bsu"/>
</dbReference>
<dbReference type="InterPro" id="IPR051318">
    <property type="entry name" value="Fe-S_L-Ser"/>
</dbReference>
<keyword evidence="15" id="KW-1185">Reference proteome</keyword>
<name>A0A2U1FJ41_9PORP</name>
<dbReference type="Pfam" id="PF03315">
    <property type="entry name" value="SDH_beta"/>
    <property type="match status" value="1"/>
</dbReference>
<dbReference type="NCBIfam" id="TIGR00720">
    <property type="entry name" value="sda_mono"/>
    <property type="match status" value="1"/>
</dbReference>
<dbReference type="PANTHER" id="PTHR30182:SF1">
    <property type="entry name" value="L-SERINE DEHYDRATASE 1"/>
    <property type="match status" value="1"/>
</dbReference>
<protein>
    <recommendedName>
        <fullName evidence="11">L-serine dehydratase</fullName>
        <ecNumber evidence="11">4.3.1.17</ecNumber>
    </recommendedName>
</protein>
<comment type="caution">
    <text evidence="14">The sequence shown here is derived from an EMBL/GenBank/DDBJ whole genome shotgun (WGS) entry which is preliminary data.</text>
</comment>
<evidence type="ECO:0000256" key="2">
    <source>
        <dbReference type="ARBA" id="ARBA00004742"/>
    </source>
</evidence>
<evidence type="ECO:0000256" key="4">
    <source>
        <dbReference type="ARBA" id="ARBA00022432"/>
    </source>
</evidence>
<comment type="catalytic activity">
    <reaction evidence="10 11">
        <text>L-serine = pyruvate + NH4(+)</text>
        <dbReference type="Rhea" id="RHEA:19169"/>
        <dbReference type="ChEBI" id="CHEBI:15361"/>
        <dbReference type="ChEBI" id="CHEBI:28938"/>
        <dbReference type="ChEBI" id="CHEBI:33384"/>
        <dbReference type="EC" id="4.3.1.17"/>
    </reaction>
</comment>
<evidence type="ECO:0000256" key="8">
    <source>
        <dbReference type="ARBA" id="ARBA00023014"/>
    </source>
</evidence>
<organism evidence="14 15">
    <name type="scientific">Porphyromonas loveana</name>
    <dbReference type="NCBI Taxonomy" id="1884669"/>
    <lineage>
        <taxon>Bacteria</taxon>
        <taxon>Pseudomonadati</taxon>
        <taxon>Bacteroidota</taxon>
        <taxon>Bacteroidia</taxon>
        <taxon>Bacteroidales</taxon>
        <taxon>Porphyromonadaceae</taxon>
        <taxon>Porphyromonas</taxon>
    </lineage>
</organism>
<evidence type="ECO:0000256" key="7">
    <source>
        <dbReference type="ARBA" id="ARBA00023004"/>
    </source>
</evidence>
<evidence type="ECO:0000259" key="13">
    <source>
        <dbReference type="Pfam" id="PF03315"/>
    </source>
</evidence>
<dbReference type="AlphaFoldDB" id="A0A2U1FJ41"/>
<evidence type="ECO:0000256" key="11">
    <source>
        <dbReference type="RuleBase" id="RU366059"/>
    </source>
</evidence>
<keyword evidence="7 11" id="KW-0408">Iron</keyword>
<evidence type="ECO:0000313" key="14">
    <source>
        <dbReference type="EMBL" id="PVZ12198.1"/>
    </source>
</evidence>
<dbReference type="InterPro" id="IPR029009">
    <property type="entry name" value="ASB_dom_sf"/>
</dbReference>
<dbReference type="GO" id="GO:0051539">
    <property type="term" value="F:4 iron, 4 sulfur cluster binding"/>
    <property type="evidence" value="ECO:0007669"/>
    <property type="project" value="UniProtKB-UniRule"/>
</dbReference>
<evidence type="ECO:0000256" key="1">
    <source>
        <dbReference type="ARBA" id="ARBA00001966"/>
    </source>
</evidence>
<dbReference type="GO" id="GO:0046872">
    <property type="term" value="F:metal ion binding"/>
    <property type="evidence" value="ECO:0007669"/>
    <property type="project" value="UniProtKB-KW"/>
</dbReference>
<evidence type="ECO:0000256" key="10">
    <source>
        <dbReference type="ARBA" id="ARBA00049406"/>
    </source>
</evidence>
<evidence type="ECO:0000313" key="15">
    <source>
        <dbReference type="Proteomes" id="UP000245462"/>
    </source>
</evidence>
<keyword evidence="5 11" id="KW-0004">4Fe-4S</keyword>
<feature type="domain" description="Serine dehydratase beta chain" evidence="13">
    <location>
        <begin position="40"/>
        <end position="109"/>
    </location>
</feature>
<comment type="cofactor">
    <cofactor evidence="1 11">
        <name>[4Fe-4S] cluster</name>
        <dbReference type="ChEBI" id="CHEBI:49883"/>
    </cofactor>
</comment>
<dbReference type="Pfam" id="PF03313">
    <property type="entry name" value="SDH_alpha"/>
    <property type="match status" value="1"/>
</dbReference>
<comment type="pathway">
    <text evidence="2">Carbohydrate biosynthesis; gluconeogenesis.</text>
</comment>
<keyword evidence="9 11" id="KW-0456">Lyase</keyword>
<keyword evidence="6 11" id="KW-0479">Metal-binding</keyword>
<dbReference type="Proteomes" id="UP000245462">
    <property type="component" value="Unassembled WGS sequence"/>
</dbReference>
<keyword evidence="4 11" id="KW-0312">Gluconeogenesis</keyword>
<dbReference type="InterPro" id="IPR005130">
    <property type="entry name" value="Ser_deHydtase-like_asu"/>
</dbReference>
<evidence type="ECO:0000256" key="9">
    <source>
        <dbReference type="ARBA" id="ARBA00023239"/>
    </source>
</evidence>
<dbReference type="EC" id="4.3.1.17" evidence="11"/>
<sequence length="436" mass="47599">MRRLHLQIWSLRHKHARTCSGYQTDTNNNNIIQQTIGMESITQIFRIGYGPSSSHTIGPRRAAEMFLERNPAAKSFRVTLYGSLAATGKGHLTDVAILAVLEPHAPTEIVWRADVVKPFHPNGILFESFDSAGKQLEEWLIYSIGGGVLANEHFNEQRGREVYPLNKMSDILDELNRRGLSFWEYVEENEGPEIWDYLSEVWEVMKNAIQEGLEAEGVLPGGLGVRRKAANYLIRAQGYTPGVRSRGNVYAYALAVSEQNASGGRIVTAPTCGSSGVIPAVLYHLQQTREFSDKRILRALATAGLFGNVVRTNASISGAEVGCQGEVGVACAMGAAASSQLFGGTLSQIEYAAEMALEHHLGLTCDPVCGLVQVPCIERNAFAAARALDANTYANFSDGRHRISFDQVVEVMRQTGKDLPSLYKETSQGGLAAVHC</sequence>
<dbReference type="InterPro" id="IPR004644">
    <property type="entry name" value="Fe-S_L-Ser_mono"/>
</dbReference>
<dbReference type="GO" id="GO:0003941">
    <property type="term" value="F:L-serine ammonia-lyase activity"/>
    <property type="evidence" value="ECO:0007669"/>
    <property type="project" value="UniProtKB-UniRule"/>
</dbReference>
<gene>
    <name evidence="14" type="ORF">C7382_10585</name>
</gene>
<feature type="domain" description="Serine dehydratase-like alpha subunit" evidence="12">
    <location>
        <begin position="181"/>
        <end position="432"/>
    </location>
</feature>
<dbReference type="Gene3D" id="3.30.1330.90">
    <property type="entry name" value="D-3-phosphoglycerate dehydrogenase, domain 3"/>
    <property type="match status" value="2"/>
</dbReference>
<dbReference type="GO" id="GO:0006094">
    <property type="term" value="P:gluconeogenesis"/>
    <property type="evidence" value="ECO:0007669"/>
    <property type="project" value="UniProtKB-KW"/>
</dbReference>
<reference evidence="14 15" key="1">
    <citation type="submission" date="2018-04" db="EMBL/GenBank/DDBJ databases">
        <title>Genomic Encyclopedia of Type Strains, Phase IV (KMG-IV): sequencing the most valuable type-strain genomes for metagenomic binning, comparative biology and taxonomic classification.</title>
        <authorList>
            <person name="Goeker M."/>
        </authorList>
    </citation>
    <scope>NUCLEOTIDE SEQUENCE [LARGE SCALE GENOMIC DNA]</scope>
    <source>
        <strain evidence="14 15">DSM 28520</strain>
    </source>
</reference>
<evidence type="ECO:0000256" key="6">
    <source>
        <dbReference type="ARBA" id="ARBA00022723"/>
    </source>
</evidence>
<evidence type="ECO:0000259" key="12">
    <source>
        <dbReference type="Pfam" id="PF03313"/>
    </source>
</evidence>
<proteinExistence type="inferred from homology"/>
<dbReference type="EMBL" id="QEKY01000005">
    <property type="protein sequence ID" value="PVZ12198.1"/>
    <property type="molecule type" value="Genomic_DNA"/>
</dbReference>
<evidence type="ECO:0000256" key="5">
    <source>
        <dbReference type="ARBA" id="ARBA00022485"/>
    </source>
</evidence>
<keyword evidence="8 11" id="KW-0411">Iron-sulfur</keyword>
<comment type="similarity">
    <text evidence="3 11">Belongs to the iron-sulfur dependent L-serine dehydratase family.</text>
</comment>
<dbReference type="PANTHER" id="PTHR30182">
    <property type="entry name" value="L-SERINE DEHYDRATASE"/>
    <property type="match status" value="1"/>
</dbReference>
<dbReference type="SUPFAM" id="SSF143548">
    <property type="entry name" value="Serine metabolism enzymes domain"/>
    <property type="match status" value="1"/>
</dbReference>
<accession>A0A2U1FJ41</accession>
<evidence type="ECO:0000256" key="3">
    <source>
        <dbReference type="ARBA" id="ARBA00008636"/>
    </source>
</evidence>